<feature type="compositionally biased region" description="Basic and acidic residues" evidence="1">
    <location>
        <begin position="42"/>
        <end position="66"/>
    </location>
</feature>
<evidence type="ECO:0008006" key="4">
    <source>
        <dbReference type="Google" id="ProtNLM"/>
    </source>
</evidence>
<comment type="caution">
    <text evidence="2">The sequence shown here is derived from an EMBL/GenBank/DDBJ whole genome shotgun (WGS) entry which is preliminary data.</text>
</comment>
<gene>
    <name evidence="2" type="ORF">GCM10008906_33930</name>
</gene>
<name>A0ABP3V1S0_9CLOT</name>
<dbReference type="Proteomes" id="UP001501510">
    <property type="component" value="Unassembled WGS sequence"/>
</dbReference>
<proteinExistence type="predicted"/>
<dbReference type="SUPFAM" id="SSF52266">
    <property type="entry name" value="SGNH hydrolase"/>
    <property type="match status" value="1"/>
</dbReference>
<evidence type="ECO:0000256" key="1">
    <source>
        <dbReference type="SAM" id="MobiDB-lite"/>
    </source>
</evidence>
<keyword evidence="3" id="KW-1185">Reference proteome</keyword>
<dbReference type="CDD" id="cd00229">
    <property type="entry name" value="SGNH_hydrolase"/>
    <property type="match status" value="1"/>
</dbReference>
<dbReference type="Gene3D" id="3.40.50.1110">
    <property type="entry name" value="SGNH hydrolase"/>
    <property type="match status" value="1"/>
</dbReference>
<organism evidence="2 3">
    <name type="scientific">Clostridium oceanicum</name>
    <dbReference type="NCBI Taxonomy" id="1543"/>
    <lineage>
        <taxon>Bacteria</taxon>
        <taxon>Bacillati</taxon>
        <taxon>Bacillota</taxon>
        <taxon>Clostridia</taxon>
        <taxon>Eubacteriales</taxon>
        <taxon>Clostridiaceae</taxon>
        <taxon>Clostridium</taxon>
    </lineage>
</organism>
<dbReference type="EMBL" id="BAAACG010000019">
    <property type="protein sequence ID" value="GAA0746396.1"/>
    <property type="molecule type" value="Genomic_DNA"/>
</dbReference>
<sequence length="265" mass="29873">MRKNTQKVIIILLFVIFIGVLVVGKLKDKEKHSSTSSTVAVTKDKESTNTSDATKDEKKDDSKNTENKNSNLSPYEKINKKQGISMLFLGDKVLKASSLNEEDKIDSNIKKWIEDTYAIKVDKTTKTSDKGFVSSSLEDYNSLENKKYDLVVLCTGEFNLGYEPNEKIIENYESIIKKIKENNEKASIYIIVEGSIQTDKNFPTSLNNLAEKYKLNSIDLREDFVGAKAAQLTVDGIIPNEAGYKIYKDKLEQAITKSIEDNKSK</sequence>
<accession>A0ABP3V1S0</accession>
<evidence type="ECO:0000313" key="3">
    <source>
        <dbReference type="Proteomes" id="UP001501510"/>
    </source>
</evidence>
<evidence type="ECO:0000313" key="2">
    <source>
        <dbReference type="EMBL" id="GAA0746396.1"/>
    </source>
</evidence>
<dbReference type="InterPro" id="IPR036514">
    <property type="entry name" value="SGNH_hydro_sf"/>
</dbReference>
<protein>
    <recommendedName>
        <fullName evidence="4">SGNH hydrolase-type esterase domain-containing protein</fullName>
    </recommendedName>
</protein>
<reference evidence="3" key="1">
    <citation type="journal article" date="2019" name="Int. J. Syst. Evol. Microbiol.">
        <title>The Global Catalogue of Microorganisms (GCM) 10K type strain sequencing project: providing services to taxonomists for standard genome sequencing and annotation.</title>
        <authorList>
            <consortium name="The Broad Institute Genomics Platform"/>
            <consortium name="The Broad Institute Genome Sequencing Center for Infectious Disease"/>
            <person name="Wu L."/>
            <person name="Ma J."/>
        </authorList>
    </citation>
    <scope>NUCLEOTIDE SEQUENCE [LARGE SCALE GENOMIC DNA]</scope>
    <source>
        <strain evidence="3">JCM 1407</strain>
    </source>
</reference>
<feature type="region of interest" description="Disordered" evidence="1">
    <location>
        <begin position="34"/>
        <end position="75"/>
    </location>
</feature>
<dbReference type="RefSeq" id="WP_343763584.1">
    <property type="nucleotide sequence ID" value="NZ_BAAACG010000019.1"/>
</dbReference>